<organism evidence="5 6">
    <name type="scientific">Diploscapter pachys</name>
    <dbReference type="NCBI Taxonomy" id="2018661"/>
    <lineage>
        <taxon>Eukaryota</taxon>
        <taxon>Metazoa</taxon>
        <taxon>Ecdysozoa</taxon>
        <taxon>Nematoda</taxon>
        <taxon>Chromadorea</taxon>
        <taxon>Rhabditida</taxon>
        <taxon>Rhabditina</taxon>
        <taxon>Rhabditomorpha</taxon>
        <taxon>Rhabditoidea</taxon>
        <taxon>Rhabditidae</taxon>
        <taxon>Diploscapter</taxon>
    </lineage>
</organism>
<proteinExistence type="inferred from homology"/>
<sequence>MGDVLKAGEVLVEEQRHDVVVNHDLGPDGAGPTSSKAMSINSSGESSADSCLYSECDYDEEAPPLDPKHMNMVHEELEKLNIATEVINKLEVQLDSARINFREIQGTWSERLKELSKKYNSAIQKARPYYEAKAQERKLRDESQRAAERFERATSLLGVAKQQVNLTQDSLSRQTAVPPECYEVLNHHTRRVSEAEQERKAAEEEHRTITEKMHELSETIKKMEKDNRASIKKSRNYFEQRLEFTRVLEKQKELILRLESEVRQKKSDYNTSLRNLERISDSIHEQRSIGAASLASDRGSHAQLSNLATGQTSAKNQSLTASSSSSRLEAPPANPPAYVPTAPPPYEDDGRYEIEKEEDPVLISIMSEDAEEWSKEHNRPRSLGSGVILLAQQLIGGAHHDKNAEPNPGSHPIVLAPSQTDVSYRTTLPEETVASSSNQTTPSDASEVSSLASVRTSGIGMTDDEAISGMLKSHTMLIQDIENATDRISSFLKRSVSDVDRESGNESSQSQSGRNEIC</sequence>
<dbReference type="GO" id="GO:0004860">
    <property type="term" value="F:protein kinase inhibitor activity"/>
    <property type="evidence" value="ECO:0007669"/>
    <property type="project" value="TreeGrafter"/>
</dbReference>
<dbReference type="STRING" id="2018661.A0A2A2L377"/>
<evidence type="ECO:0000256" key="3">
    <source>
        <dbReference type="SAM" id="Coils"/>
    </source>
</evidence>
<feature type="compositionally biased region" description="Basic and acidic residues" evidence="4">
    <location>
        <begin position="495"/>
        <end position="504"/>
    </location>
</feature>
<dbReference type="PANTHER" id="PTHR19423:SF1">
    <property type="entry name" value="SH3 DOMAIN-BINDING PROTEIN 5"/>
    <property type="match status" value="1"/>
</dbReference>
<feature type="coiled-coil region" evidence="3">
    <location>
        <begin position="185"/>
        <end position="268"/>
    </location>
</feature>
<evidence type="ECO:0000256" key="2">
    <source>
        <dbReference type="ARBA" id="ARBA00023054"/>
    </source>
</evidence>
<evidence type="ECO:0008006" key="7">
    <source>
        <dbReference type="Google" id="ProtNLM"/>
    </source>
</evidence>
<evidence type="ECO:0000256" key="4">
    <source>
        <dbReference type="SAM" id="MobiDB-lite"/>
    </source>
</evidence>
<feature type="compositionally biased region" description="Low complexity" evidence="4">
    <location>
        <begin position="505"/>
        <end position="518"/>
    </location>
</feature>
<dbReference type="OrthoDB" id="446789at2759"/>
<feature type="compositionally biased region" description="Polar residues" evidence="4">
    <location>
        <begin position="307"/>
        <end position="321"/>
    </location>
</feature>
<feature type="region of interest" description="Disordered" evidence="4">
    <location>
        <begin position="307"/>
        <end position="350"/>
    </location>
</feature>
<feature type="region of interest" description="Disordered" evidence="4">
    <location>
        <begin position="431"/>
        <end position="457"/>
    </location>
</feature>
<feature type="compositionally biased region" description="Polar residues" evidence="4">
    <location>
        <begin position="32"/>
        <end position="44"/>
    </location>
</feature>
<accession>A0A2A2L377</accession>
<feature type="compositionally biased region" description="Pro residues" evidence="4">
    <location>
        <begin position="332"/>
        <end position="345"/>
    </location>
</feature>
<feature type="region of interest" description="Disordered" evidence="4">
    <location>
        <begin position="17"/>
        <end position="44"/>
    </location>
</feature>
<name>A0A2A2L377_9BILA</name>
<dbReference type="GO" id="GO:0005737">
    <property type="term" value="C:cytoplasm"/>
    <property type="evidence" value="ECO:0007669"/>
    <property type="project" value="TreeGrafter"/>
</dbReference>
<keyword evidence="6" id="KW-1185">Reference proteome</keyword>
<dbReference type="Pfam" id="PF05276">
    <property type="entry name" value="SH3BP5"/>
    <property type="match status" value="1"/>
</dbReference>
<evidence type="ECO:0000313" key="5">
    <source>
        <dbReference type="EMBL" id="PAV80726.1"/>
    </source>
</evidence>
<comment type="caution">
    <text evidence="5">The sequence shown here is derived from an EMBL/GenBank/DDBJ whole genome shotgun (WGS) entry which is preliminary data.</text>
</comment>
<dbReference type="PANTHER" id="PTHR19423">
    <property type="entry name" value="SH3 DOMAIN-BINDING PROTEIN 5"/>
    <property type="match status" value="1"/>
</dbReference>
<dbReference type="Proteomes" id="UP000218231">
    <property type="component" value="Unassembled WGS sequence"/>
</dbReference>
<comment type="similarity">
    <text evidence="1">Belongs to the SH3BP5 family.</text>
</comment>
<evidence type="ECO:0000313" key="6">
    <source>
        <dbReference type="Proteomes" id="UP000218231"/>
    </source>
</evidence>
<dbReference type="AlphaFoldDB" id="A0A2A2L377"/>
<feature type="region of interest" description="Disordered" evidence="4">
    <location>
        <begin position="495"/>
        <end position="518"/>
    </location>
</feature>
<dbReference type="InterPro" id="IPR007940">
    <property type="entry name" value="SH3BP5"/>
</dbReference>
<reference evidence="5 6" key="1">
    <citation type="journal article" date="2017" name="Curr. Biol.">
        <title>Genome architecture and evolution of a unichromosomal asexual nematode.</title>
        <authorList>
            <person name="Fradin H."/>
            <person name="Zegar C."/>
            <person name="Gutwein M."/>
            <person name="Lucas J."/>
            <person name="Kovtun M."/>
            <person name="Corcoran D."/>
            <person name="Baugh L.R."/>
            <person name="Kiontke K."/>
            <person name="Gunsalus K."/>
            <person name="Fitch D.H."/>
            <person name="Piano F."/>
        </authorList>
    </citation>
    <scope>NUCLEOTIDE SEQUENCE [LARGE SCALE GENOMIC DNA]</scope>
    <source>
        <strain evidence="5">PF1309</strain>
    </source>
</reference>
<gene>
    <name evidence="5" type="ORF">WR25_03320</name>
</gene>
<protein>
    <recommendedName>
        <fullName evidence="7">SH3 domain-binding protein 5-like</fullName>
    </recommendedName>
</protein>
<dbReference type="GO" id="GO:0035556">
    <property type="term" value="P:intracellular signal transduction"/>
    <property type="evidence" value="ECO:0007669"/>
    <property type="project" value="InterPro"/>
</dbReference>
<feature type="compositionally biased region" description="Polar residues" evidence="4">
    <location>
        <begin position="433"/>
        <end position="456"/>
    </location>
</feature>
<feature type="coiled-coil region" evidence="3">
    <location>
        <begin position="73"/>
        <end position="107"/>
    </location>
</feature>
<evidence type="ECO:0000256" key="1">
    <source>
        <dbReference type="ARBA" id="ARBA00007796"/>
    </source>
</evidence>
<dbReference type="EMBL" id="LIAE01007228">
    <property type="protein sequence ID" value="PAV80726.1"/>
    <property type="molecule type" value="Genomic_DNA"/>
</dbReference>
<keyword evidence="2 3" id="KW-0175">Coiled coil</keyword>